<feature type="compositionally biased region" description="Low complexity" evidence="1">
    <location>
        <begin position="43"/>
        <end position="52"/>
    </location>
</feature>
<feature type="compositionally biased region" description="Gly residues" evidence="1">
    <location>
        <begin position="53"/>
        <end position="63"/>
    </location>
</feature>
<dbReference type="Pfam" id="PF11350">
    <property type="entry name" value="DUF3152"/>
    <property type="match status" value="1"/>
</dbReference>
<evidence type="ECO:0000313" key="4">
    <source>
        <dbReference type="Proteomes" id="UP000788262"/>
    </source>
</evidence>
<dbReference type="Proteomes" id="UP000788262">
    <property type="component" value="Unassembled WGS sequence"/>
</dbReference>
<organism evidence="3 4">
    <name type="scientific">Streptomyces actuosus</name>
    <dbReference type="NCBI Taxonomy" id="1885"/>
    <lineage>
        <taxon>Bacteria</taxon>
        <taxon>Bacillati</taxon>
        <taxon>Actinomycetota</taxon>
        <taxon>Actinomycetes</taxon>
        <taxon>Kitasatosporales</taxon>
        <taxon>Streptomycetaceae</taxon>
        <taxon>Streptomyces</taxon>
    </lineage>
</organism>
<reference evidence="3 4" key="1">
    <citation type="submission" date="2021-02" db="EMBL/GenBank/DDBJ databases">
        <title>Whole genome sequencing of Streptomyces actuosus VRA1.</title>
        <authorList>
            <person name="Sen G."/>
            <person name="Sen A."/>
        </authorList>
    </citation>
    <scope>NUCLEOTIDE SEQUENCE [LARGE SCALE GENOMIC DNA]</scope>
    <source>
        <strain evidence="3 4">VRA1</strain>
    </source>
</reference>
<accession>A0ABS2W1D1</accession>
<gene>
    <name evidence="3" type="ORF">JS756_35210</name>
</gene>
<dbReference type="Gene3D" id="3.40.390.10">
    <property type="entry name" value="Collagenase (Catalytic Domain)"/>
    <property type="match status" value="1"/>
</dbReference>
<dbReference type="EMBL" id="JAFFZS010000070">
    <property type="protein sequence ID" value="MBN0049225.1"/>
    <property type="molecule type" value="Genomic_DNA"/>
</dbReference>
<evidence type="ECO:0000259" key="2">
    <source>
        <dbReference type="Pfam" id="PF11350"/>
    </source>
</evidence>
<name>A0ABS2W1D1_STRAS</name>
<feature type="region of interest" description="Disordered" evidence="1">
    <location>
        <begin position="131"/>
        <end position="188"/>
    </location>
</feature>
<dbReference type="SUPFAM" id="SSF55486">
    <property type="entry name" value="Metalloproteases ('zincins'), catalytic domain"/>
    <property type="match status" value="1"/>
</dbReference>
<feature type="compositionally biased region" description="Basic and acidic residues" evidence="1">
    <location>
        <begin position="231"/>
        <end position="242"/>
    </location>
</feature>
<proteinExistence type="predicted"/>
<feature type="compositionally biased region" description="Gly residues" evidence="1">
    <location>
        <begin position="79"/>
        <end position="94"/>
    </location>
</feature>
<feature type="domain" description="DUF3152" evidence="2">
    <location>
        <begin position="272"/>
        <end position="451"/>
    </location>
</feature>
<evidence type="ECO:0000313" key="3">
    <source>
        <dbReference type="EMBL" id="MBN0049225.1"/>
    </source>
</evidence>
<sequence length="451" mass="47202">MPRFPDGTPAHGVPGVPDGTPAHGVRRFPDGTPARGVPRFPDGTPARGVPRVPGGGAGHGAPGHGTPRVRGAHPEQREAGGGWGDLAEGAGGAGYAQPDGPGLPRQRQAPRGGPRQEYVDAFDAAIDDVFTPRGRAAVPPRAPDPYAPRTDRDLGVPGTGLTGAPAGTGHDPSDGESPAGEPARAKGAKGRTFTGVAAAAVTTVLAVVVAGQVTGTEEGGARTPSPTGQARDAHDSASRSDGRPSPSPSTSAVPLTYEQKLDRKYALDPGLKGSGRFEAVSGVDKAPGKGRKYTYRVDVEQGLGLDAELFAQAVQRTLNDDRSWAHGGERTFERIQSGTPDFVITLASPGTTDVWCAKSGLDTSEEHVSCDSANTERVMINAYRWAQGSATFGDQIRAYRQMLINHEIGHRLGYGHRNCEKDGDLAPVMQQQTKFLDHDGIHCLPNAWPYP</sequence>
<feature type="region of interest" description="Disordered" evidence="1">
    <location>
        <begin position="216"/>
        <end position="256"/>
    </location>
</feature>
<keyword evidence="4" id="KW-1185">Reference proteome</keyword>
<feature type="compositionally biased region" description="Low complexity" evidence="1">
    <location>
        <begin position="100"/>
        <end position="115"/>
    </location>
</feature>
<feature type="region of interest" description="Disordered" evidence="1">
    <location>
        <begin position="1"/>
        <end position="115"/>
    </location>
</feature>
<dbReference type="InterPro" id="IPR024079">
    <property type="entry name" value="MetalloPept_cat_dom_sf"/>
</dbReference>
<comment type="caution">
    <text evidence="3">The sequence shown here is derived from an EMBL/GenBank/DDBJ whole genome shotgun (WGS) entry which is preliminary data.</text>
</comment>
<protein>
    <submittedName>
        <fullName evidence="3">DUF3152 domain-containing protein</fullName>
    </submittedName>
</protein>
<evidence type="ECO:0000256" key="1">
    <source>
        <dbReference type="SAM" id="MobiDB-lite"/>
    </source>
</evidence>
<dbReference type="InterPro" id="IPR022603">
    <property type="entry name" value="DUF3152"/>
</dbReference>